<organism evidence="1 2">
    <name type="scientific">Tuber borchii</name>
    <name type="common">White truffle</name>
    <dbReference type="NCBI Taxonomy" id="42251"/>
    <lineage>
        <taxon>Eukaryota</taxon>
        <taxon>Fungi</taxon>
        <taxon>Dikarya</taxon>
        <taxon>Ascomycota</taxon>
        <taxon>Pezizomycotina</taxon>
        <taxon>Pezizomycetes</taxon>
        <taxon>Pezizales</taxon>
        <taxon>Tuberaceae</taxon>
        <taxon>Tuber</taxon>
    </lineage>
</organism>
<sequence length="217" mass="24467">MHTRALLWWVVGCEVTRKRSSFSLVGHDGRGQPIRLPPLLGNLPLHPEKDGWYSVLGSWNGATEDSNPANQISEVNSENNFPIPVPATCLPRNPHPSFPQIFRQYHRCSGNSIILTCTHNPYGGPHTCTQGRITYEASNCAWSRTFKTKQAFNRHYCARHLNDRVDCPVEECLRVGAHGIKRADNLAAHMLNKHDIPQRRISYGNLSLENNAPFHQA</sequence>
<evidence type="ECO:0000313" key="1">
    <source>
        <dbReference type="EMBL" id="PUU80026.1"/>
    </source>
</evidence>
<reference evidence="1 2" key="1">
    <citation type="submission" date="2017-04" db="EMBL/GenBank/DDBJ databases">
        <title>Draft genome sequence of Tuber borchii Vittad., a whitish edible truffle.</title>
        <authorList>
            <consortium name="DOE Joint Genome Institute"/>
            <person name="Murat C."/>
            <person name="Kuo A."/>
            <person name="Barry K.W."/>
            <person name="Clum A."/>
            <person name="Dockter R.B."/>
            <person name="Fauchery L."/>
            <person name="Iotti M."/>
            <person name="Kohler A."/>
            <person name="Labutti K."/>
            <person name="Lindquist E.A."/>
            <person name="Lipzen A."/>
            <person name="Ohm R.A."/>
            <person name="Wang M."/>
            <person name="Grigoriev I.V."/>
            <person name="Zambonelli A."/>
            <person name="Martin F.M."/>
        </authorList>
    </citation>
    <scope>NUCLEOTIDE SEQUENCE [LARGE SCALE GENOMIC DNA]</scope>
    <source>
        <strain evidence="1 2">Tbo3840</strain>
    </source>
</reference>
<keyword evidence="2" id="KW-1185">Reference proteome</keyword>
<gene>
    <name evidence="1" type="ORF">B9Z19DRAFT_1063776</name>
</gene>
<evidence type="ECO:0000313" key="2">
    <source>
        <dbReference type="Proteomes" id="UP000244722"/>
    </source>
</evidence>
<name>A0A2T6ZX38_TUBBO</name>
<dbReference type="OrthoDB" id="2687452at2759"/>
<protein>
    <recommendedName>
        <fullName evidence="3">C2H2-type domain-containing protein</fullName>
    </recommendedName>
</protein>
<accession>A0A2T6ZX38</accession>
<dbReference type="Proteomes" id="UP000244722">
    <property type="component" value="Unassembled WGS sequence"/>
</dbReference>
<comment type="caution">
    <text evidence="1">The sequence shown here is derived from an EMBL/GenBank/DDBJ whole genome shotgun (WGS) entry which is preliminary data.</text>
</comment>
<evidence type="ECO:0008006" key="3">
    <source>
        <dbReference type="Google" id="ProtNLM"/>
    </source>
</evidence>
<dbReference type="EMBL" id="NESQ01000074">
    <property type="protein sequence ID" value="PUU80026.1"/>
    <property type="molecule type" value="Genomic_DNA"/>
</dbReference>
<dbReference type="AlphaFoldDB" id="A0A2T6ZX38"/>
<proteinExistence type="predicted"/>